<dbReference type="InterPro" id="IPR028098">
    <property type="entry name" value="Glyco_trans_4-like_N"/>
</dbReference>
<evidence type="ECO:0000313" key="3">
    <source>
        <dbReference type="EMBL" id="GGE87168.1"/>
    </source>
</evidence>
<dbReference type="GO" id="GO:0016787">
    <property type="term" value="F:hydrolase activity"/>
    <property type="evidence" value="ECO:0007669"/>
    <property type="project" value="UniProtKB-KW"/>
</dbReference>
<dbReference type="AlphaFoldDB" id="A0A1M6Z535"/>
<dbReference type="PANTHER" id="PTHR45947">
    <property type="entry name" value="SULFOQUINOVOSYL TRANSFERASE SQD2"/>
    <property type="match status" value="1"/>
</dbReference>
<dbReference type="Gene3D" id="3.40.50.2000">
    <property type="entry name" value="Glycogen Phosphorylase B"/>
    <property type="match status" value="2"/>
</dbReference>
<dbReference type="Proteomes" id="UP000184120">
    <property type="component" value="Unassembled WGS sequence"/>
</dbReference>
<dbReference type="EMBL" id="BMFL01000001">
    <property type="protein sequence ID" value="GGE87168.1"/>
    <property type="molecule type" value="Genomic_DNA"/>
</dbReference>
<dbReference type="RefSeq" id="WP_072932326.1">
    <property type="nucleotide sequence ID" value="NZ_BMFL01000001.1"/>
</dbReference>
<dbReference type="PANTHER" id="PTHR45947:SF15">
    <property type="entry name" value="TEICHURONIC ACID BIOSYNTHESIS GLYCOSYLTRANSFERASE TUAC-RELATED"/>
    <property type="match status" value="1"/>
</dbReference>
<sequence>MENNKKHILALASWYPSRVFLDNGDFIQRYLRAISTKNNVTLIHAIKDITLKNNFEISDKNNHNVREIIIYFKPSIFRPFNLVKQIIAYLKGVKLVKNFDLIHLNVTYPAGIVAVYLKKKYRKPIVLTEHWTIFSPERFIELAFYKKILIKRILEQVVFLTTVSKDLSDKMSLVYKIKKVNIIPNVVDVDLFSVKDQHMSSEKTFLHLSHLGNEHKNIIGMLNVAKRLVDEGYNFKFKIGGNGDLSLIDNFISQNNLSNYIQSFGRLKHEEVNEKMKQADCFVLFSNYENQPCVQIEAFASGIPVIATDVGGISEFFPENFGFIISKNNEEQLYLAMKKVINNTQFSSSKEMNSYAKKNFSTEVISKKIDDVYNNVLR</sequence>
<dbReference type="Pfam" id="PF00534">
    <property type="entry name" value="Glycos_transf_1"/>
    <property type="match status" value="1"/>
</dbReference>
<reference evidence="3" key="5">
    <citation type="submission" date="2024-05" db="EMBL/GenBank/DDBJ databases">
        <authorList>
            <person name="Sun Q."/>
            <person name="Zhou Y."/>
        </authorList>
    </citation>
    <scope>NUCLEOTIDE SEQUENCE</scope>
    <source>
        <strain evidence="3">CGMCC 1.12707</strain>
    </source>
</reference>
<reference evidence="4" key="2">
    <citation type="submission" date="2016-11" db="EMBL/GenBank/DDBJ databases">
        <authorList>
            <person name="Jaros S."/>
            <person name="Januszkiewicz K."/>
            <person name="Wedrychowicz H."/>
        </authorList>
    </citation>
    <scope>NUCLEOTIDE SEQUENCE [LARGE SCALE GENOMIC DNA]</scope>
    <source>
        <strain evidence="4">DSM 27989</strain>
    </source>
</reference>
<proteinExistence type="predicted"/>
<reference evidence="6" key="4">
    <citation type="journal article" date="2019" name="Int. J. Syst. Evol. Microbiol.">
        <title>The Global Catalogue of Microorganisms (GCM) 10K type strain sequencing project: providing services to taxonomists for standard genome sequencing and annotation.</title>
        <authorList>
            <consortium name="The Broad Institute Genomics Platform"/>
            <consortium name="The Broad Institute Genome Sequencing Center for Infectious Disease"/>
            <person name="Wu L."/>
            <person name="Ma J."/>
        </authorList>
    </citation>
    <scope>NUCLEOTIDE SEQUENCE [LARGE SCALE GENOMIC DNA]</scope>
    <source>
        <strain evidence="6">CGMCC 1.12707</strain>
    </source>
</reference>
<dbReference type="Pfam" id="PF13439">
    <property type="entry name" value="Glyco_transf_4"/>
    <property type="match status" value="1"/>
</dbReference>
<dbReference type="InterPro" id="IPR001296">
    <property type="entry name" value="Glyco_trans_1"/>
</dbReference>
<dbReference type="STRING" id="1434701.SAMN05443634_107168"/>
<evidence type="ECO:0000259" key="2">
    <source>
        <dbReference type="Pfam" id="PF13439"/>
    </source>
</evidence>
<reference evidence="3" key="1">
    <citation type="journal article" date="2014" name="Int. J. Syst. Evol. Microbiol.">
        <title>Complete genome of a new Firmicutes species belonging to the dominant human colonic microbiota ('Ruminococcus bicirculans') reveals two chromosomes and a selective capacity to utilize plant glucans.</title>
        <authorList>
            <consortium name="NISC Comparative Sequencing Program"/>
            <person name="Wegmann U."/>
            <person name="Louis P."/>
            <person name="Goesmann A."/>
            <person name="Henrissat B."/>
            <person name="Duncan S.H."/>
            <person name="Flint H.J."/>
        </authorList>
    </citation>
    <scope>NUCLEOTIDE SEQUENCE</scope>
    <source>
        <strain evidence="3">CGMCC 1.12707</strain>
    </source>
</reference>
<dbReference type="OrthoDB" id="9795068at2"/>
<dbReference type="GO" id="GO:0016757">
    <property type="term" value="F:glycosyltransferase activity"/>
    <property type="evidence" value="ECO:0007669"/>
    <property type="project" value="InterPro"/>
</dbReference>
<dbReference type="SUPFAM" id="SSF53756">
    <property type="entry name" value="UDP-Glycosyltransferase/glycogen phosphorylase"/>
    <property type="match status" value="1"/>
</dbReference>
<evidence type="ECO:0000313" key="4">
    <source>
        <dbReference type="EMBL" id="SHL25492.1"/>
    </source>
</evidence>
<gene>
    <name evidence="3" type="ORF">GCM10010984_01200</name>
    <name evidence="4" type="ORF">SAMN05443634_107168</name>
</gene>
<dbReference type="EMBL" id="FRBH01000007">
    <property type="protein sequence ID" value="SHL25492.1"/>
    <property type="molecule type" value="Genomic_DNA"/>
</dbReference>
<evidence type="ECO:0000259" key="1">
    <source>
        <dbReference type="Pfam" id="PF00534"/>
    </source>
</evidence>
<accession>A0A1M6Z535</accession>
<protein>
    <submittedName>
        <fullName evidence="3">Glycoside hydrolase</fullName>
    </submittedName>
    <submittedName>
        <fullName evidence="4">Glycosyltransferase involved in cell wall bisynthesis</fullName>
    </submittedName>
</protein>
<feature type="domain" description="Glycosyltransferase subfamily 4-like N-terminal" evidence="2">
    <location>
        <begin position="61"/>
        <end position="190"/>
    </location>
</feature>
<feature type="domain" description="Glycosyl transferase family 1" evidence="1">
    <location>
        <begin position="200"/>
        <end position="358"/>
    </location>
</feature>
<dbReference type="Proteomes" id="UP000650994">
    <property type="component" value="Unassembled WGS sequence"/>
</dbReference>
<keyword evidence="6" id="KW-1185">Reference proteome</keyword>
<evidence type="ECO:0000313" key="5">
    <source>
        <dbReference type="Proteomes" id="UP000184120"/>
    </source>
</evidence>
<reference evidence="5" key="3">
    <citation type="submission" date="2016-11" db="EMBL/GenBank/DDBJ databases">
        <authorList>
            <person name="Varghese N."/>
            <person name="Submissions S."/>
        </authorList>
    </citation>
    <scope>NUCLEOTIDE SEQUENCE [LARGE SCALE GENOMIC DNA]</scope>
    <source>
        <strain evidence="5">DSM 27989</strain>
    </source>
</reference>
<keyword evidence="4" id="KW-0808">Transferase</keyword>
<organism evidence="4 5">
    <name type="scientific">Chishuiella changwenlii</name>
    <dbReference type="NCBI Taxonomy" id="1434701"/>
    <lineage>
        <taxon>Bacteria</taxon>
        <taxon>Pseudomonadati</taxon>
        <taxon>Bacteroidota</taxon>
        <taxon>Flavobacteriia</taxon>
        <taxon>Flavobacteriales</taxon>
        <taxon>Weeksellaceae</taxon>
        <taxon>Chishuiella</taxon>
    </lineage>
</organism>
<dbReference type="InterPro" id="IPR050194">
    <property type="entry name" value="Glycosyltransferase_grp1"/>
</dbReference>
<evidence type="ECO:0000313" key="6">
    <source>
        <dbReference type="Proteomes" id="UP000650994"/>
    </source>
</evidence>
<name>A0A1M6Z535_9FLAO</name>
<keyword evidence="3" id="KW-0378">Hydrolase</keyword>